<dbReference type="Gene3D" id="4.10.240.10">
    <property type="entry name" value="Zn(2)-C6 fungal-type DNA-binding domain"/>
    <property type="match status" value="1"/>
</dbReference>
<evidence type="ECO:0000313" key="5">
    <source>
        <dbReference type="EMBL" id="CEJ81064.1"/>
    </source>
</evidence>
<dbReference type="Pfam" id="PF11951">
    <property type="entry name" value="Fungal_trans_2"/>
    <property type="match status" value="2"/>
</dbReference>
<dbReference type="InterPro" id="IPR001138">
    <property type="entry name" value="Zn2Cys6_DnaBD"/>
</dbReference>
<dbReference type="GO" id="GO:0000976">
    <property type="term" value="F:transcription cis-regulatory region binding"/>
    <property type="evidence" value="ECO:0007669"/>
    <property type="project" value="TreeGrafter"/>
</dbReference>
<dbReference type="InterPro" id="IPR036864">
    <property type="entry name" value="Zn2-C6_fun-type_DNA-bd_sf"/>
</dbReference>
<evidence type="ECO:0000313" key="6">
    <source>
        <dbReference type="Proteomes" id="UP000039046"/>
    </source>
</evidence>
<keyword evidence="2" id="KW-0539">Nucleus</keyword>
<dbReference type="PANTHER" id="PTHR37534">
    <property type="entry name" value="TRANSCRIPTIONAL ACTIVATOR PROTEIN UGA3"/>
    <property type="match status" value="1"/>
</dbReference>
<dbReference type="GO" id="GO:0008270">
    <property type="term" value="F:zinc ion binding"/>
    <property type="evidence" value="ECO:0007669"/>
    <property type="project" value="InterPro"/>
</dbReference>
<dbReference type="AlphaFoldDB" id="A0A0A1T6U8"/>
<dbReference type="PROSITE" id="PS00463">
    <property type="entry name" value="ZN2_CY6_FUNGAL_1"/>
    <property type="match status" value="1"/>
</dbReference>
<dbReference type="SUPFAM" id="SSF57701">
    <property type="entry name" value="Zn2/Cys6 DNA-binding domain"/>
    <property type="match status" value="1"/>
</dbReference>
<evidence type="ECO:0000256" key="3">
    <source>
        <dbReference type="SAM" id="MobiDB-lite"/>
    </source>
</evidence>
<dbReference type="EMBL" id="CDHN01000001">
    <property type="protein sequence ID" value="CEJ81064.1"/>
    <property type="molecule type" value="Genomic_DNA"/>
</dbReference>
<keyword evidence="6" id="KW-1185">Reference proteome</keyword>
<reference evidence="5 6" key="1">
    <citation type="journal article" date="2015" name="Genome Announc.">
        <title>Draft Genome Sequence and Gene Annotation of the Entomopathogenic Fungus Verticillium hemipterigenum.</title>
        <authorList>
            <person name="Horn F."/>
            <person name="Habel A."/>
            <person name="Scharf D.H."/>
            <person name="Dworschak J."/>
            <person name="Brakhage A.A."/>
            <person name="Guthke R."/>
            <person name="Hertweck C."/>
            <person name="Linde J."/>
        </authorList>
    </citation>
    <scope>NUCLEOTIDE SEQUENCE [LARGE SCALE GENOMIC DNA]</scope>
</reference>
<dbReference type="Proteomes" id="UP000039046">
    <property type="component" value="Unassembled WGS sequence"/>
</dbReference>
<feature type="domain" description="Zn(2)-C6 fungal-type" evidence="4">
    <location>
        <begin position="9"/>
        <end position="38"/>
    </location>
</feature>
<dbReference type="CDD" id="cd00067">
    <property type="entry name" value="GAL4"/>
    <property type="match status" value="1"/>
</dbReference>
<dbReference type="Pfam" id="PF00172">
    <property type="entry name" value="Zn_clus"/>
    <property type="match status" value="1"/>
</dbReference>
<dbReference type="SMART" id="SM00066">
    <property type="entry name" value="GAL4"/>
    <property type="match status" value="1"/>
</dbReference>
<dbReference type="InterPro" id="IPR021858">
    <property type="entry name" value="Fun_TF"/>
</dbReference>
<accession>A0A0A1T6U8</accession>
<feature type="region of interest" description="Disordered" evidence="3">
    <location>
        <begin position="48"/>
        <end position="94"/>
    </location>
</feature>
<evidence type="ECO:0000256" key="2">
    <source>
        <dbReference type="ARBA" id="ARBA00023242"/>
    </source>
</evidence>
<protein>
    <submittedName>
        <fullName evidence="5">Putative C6 zinc finger domain protein</fullName>
    </submittedName>
</protein>
<name>A0A0A1T6U8_9HYPO</name>
<dbReference type="OrthoDB" id="5386330at2759"/>
<dbReference type="GO" id="GO:0045944">
    <property type="term" value="P:positive regulation of transcription by RNA polymerase II"/>
    <property type="evidence" value="ECO:0007669"/>
    <property type="project" value="TreeGrafter"/>
</dbReference>
<evidence type="ECO:0000256" key="1">
    <source>
        <dbReference type="ARBA" id="ARBA00004123"/>
    </source>
</evidence>
<organism evidence="5 6">
    <name type="scientific">[Torrubiella] hemipterigena</name>
    <dbReference type="NCBI Taxonomy" id="1531966"/>
    <lineage>
        <taxon>Eukaryota</taxon>
        <taxon>Fungi</taxon>
        <taxon>Dikarya</taxon>
        <taxon>Ascomycota</taxon>
        <taxon>Pezizomycotina</taxon>
        <taxon>Sordariomycetes</taxon>
        <taxon>Hypocreomycetidae</taxon>
        <taxon>Hypocreales</taxon>
        <taxon>Clavicipitaceae</taxon>
        <taxon>Clavicipitaceae incertae sedis</taxon>
        <taxon>'Torrubiella' clade</taxon>
    </lineage>
</organism>
<gene>
    <name evidence="5" type="ORF">VHEMI01214</name>
</gene>
<dbReference type="HOGENOM" id="CLU_031387_1_0_1"/>
<comment type="subcellular location">
    <subcellularLocation>
        <location evidence="1">Nucleus</location>
    </subcellularLocation>
</comment>
<dbReference type="STRING" id="1531966.A0A0A1T6U8"/>
<sequence>MPVAKRNNGCLECRRRRVCCDMKLPTCSKCQKRGIECSGQGREYRFSNYMRKSKSTRTPTSSELSTVKSALSSDGQPRASRASRNTGDYQRGVTDKHSLEVATPSLSTDKIIASDKMQCSANWSLREAIELVPAQPRMLFNHFSTFIASKMVILDFAGNGYRNLILPMACHDDLVGEAVSVVAMFHLSQEMPSVRLEAEIRQQRVISQLRQVALMHNDIEALGLSAWITTLVLLVGDTITGSANYTILLQLLSHMAPSLASDKTLPESTRLFISQQTRMFEFFGFPLSSRSKGLETLRQHPEYYLDFMVSIPPLIEESEIYPTIVRIKDATRQACQIYRNRVQNTVSCDVSIASVESLRQILANIEPEAEGRHALVWTCFVAAAESVLPVHREFFYSRLKDLYQCTRFGSIPIALETLKHIWETDSSQHWIDVVTRQRPVLIM</sequence>
<dbReference type="PROSITE" id="PS50048">
    <property type="entry name" value="ZN2_CY6_FUNGAL_2"/>
    <property type="match status" value="1"/>
</dbReference>
<feature type="compositionally biased region" description="Polar residues" evidence="3">
    <location>
        <begin position="63"/>
        <end position="75"/>
    </location>
</feature>
<proteinExistence type="predicted"/>
<dbReference type="GO" id="GO:0000981">
    <property type="term" value="F:DNA-binding transcription factor activity, RNA polymerase II-specific"/>
    <property type="evidence" value="ECO:0007669"/>
    <property type="project" value="InterPro"/>
</dbReference>
<dbReference type="PANTHER" id="PTHR37534:SF17">
    <property type="entry name" value="ZN(2)-C6 FUNGAL-TYPE DOMAIN-CONTAINING PROTEIN"/>
    <property type="match status" value="1"/>
</dbReference>
<evidence type="ECO:0000259" key="4">
    <source>
        <dbReference type="PROSITE" id="PS50048"/>
    </source>
</evidence>
<dbReference type="GO" id="GO:0005634">
    <property type="term" value="C:nucleus"/>
    <property type="evidence" value="ECO:0007669"/>
    <property type="project" value="UniProtKB-SubCell"/>
</dbReference>